<sequence length="137" mass="15866">MLGVTKPISDETKCNGDMSKPQQIYEKLSLLSAVLLLAAFWGQYSVKYHYRYAVSEYFWRVIEVICFYGIGKISLAMDKSHSLKIYVCPRALMTSLCALVEERNVLKGFKIPTLLYIGSLLLRNFIRKMVFSLFYLR</sequence>
<proteinExistence type="predicted"/>
<dbReference type="EMBL" id="CP111018">
    <property type="protein sequence ID" value="WAR09616.1"/>
    <property type="molecule type" value="Genomic_DNA"/>
</dbReference>
<gene>
    <name evidence="1" type="ORF">MAR_034692</name>
</gene>
<accession>A0ABY7ELD8</accession>
<keyword evidence="2" id="KW-1185">Reference proteome</keyword>
<name>A0ABY7ELD8_MYAAR</name>
<dbReference type="Proteomes" id="UP001164746">
    <property type="component" value="Chromosome 7"/>
</dbReference>
<protein>
    <submittedName>
        <fullName evidence="1">Uncharacterized protein</fullName>
    </submittedName>
</protein>
<reference evidence="1" key="1">
    <citation type="submission" date="2022-11" db="EMBL/GenBank/DDBJ databases">
        <title>Centuries of genome instability and evolution in soft-shell clam transmissible cancer (bioRxiv).</title>
        <authorList>
            <person name="Hart S.F.M."/>
            <person name="Yonemitsu M.A."/>
            <person name="Giersch R.M."/>
            <person name="Beal B.F."/>
            <person name="Arriagada G."/>
            <person name="Davis B.W."/>
            <person name="Ostrander E.A."/>
            <person name="Goff S.P."/>
            <person name="Metzger M.J."/>
        </authorList>
    </citation>
    <scope>NUCLEOTIDE SEQUENCE</scope>
    <source>
        <strain evidence="1">MELC-2E11</strain>
        <tissue evidence="1">Siphon/mantle</tissue>
    </source>
</reference>
<organism evidence="1 2">
    <name type="scientific">Mya arenaria</name>
    <name type="common">Soft-shell clam</name>
    <dbReference type="NCBI Taxonomy" id="6604"/>
    <lineage>
        <taxon>Eukaryota</taxon>
        <taxon>Metazoa</taxon>
        <taxon>Spiralia</taxon>
        <taxon>Lophotrochozoa</taxon>
        <taxon>Mollusca</taxon>
        <taxon>Bivalvia</taxon>
        <taxon>Autobranchia</taxon>
        <taxon>Heteroconchia</taxon>
        <taxon>Euheterodonta</taxon>
        <taxon>Imparidentia</taxon>
        <taxon>Neoheterodontei</taxon>
        <taxon>Myida</taxon>
        <taxon>Myoidea</taxon>
        <taxon>Myidae</taxon>
        <taxon>Mya</taxon>
    </lineage>
</organism>
<evidence type="ECO:0000313" key="2">
    <source>
        <dbReference type="Proteomes" id="UP001164746"/>
    </source>
</evidence>
<evidence type="ECO:0000313" key="1">
    <source>
        <dbReference type="EMBL" id="WAR09616.1"/>
    </source>
</evidence>